<evidence type="ECO:0000313" key="3">
    <source>
        <dbReference type="Proteomes" id="UP000733611"/>
    </source>
</evidence>
<evidence type="ECO:0000313" key="2">
    <source>
        <dbReference type="EMBL" id="MBU3844677.1"/>
    </source>
</evidence>
<dbReference type="InterPro" id="IPR005801">
    <property type="entry name" value="ADC_synthase"/>
</dbReference>
<dbReference type="Gene3D" id="3.60.120.10">
    <property type="entry name" value="Anthranilate synthase"/>
    <property type="match status" value="1"/>
</dbReference>
<feature type="domain" description="Chorismate-utilising enzyme C-terminal" evidence="1">
    <location>
        <begin position="139"/>
        <end position="402"/>
    </location>
</feature>
<name>A0A948WZL7_9GAMM</name>
<dbReference type="Pfam" id="PF00425">
    <property type="entry name" value="Chorismate_bind"/>
    <property type="match status" value="1"/>
</dbReference>
<gene>
    <name evidence="2" type="ORF">H9847_07405</name>
</gene>
<sequence>MSDVIVTAELSSKLRILLQALVLIKLPFVLYRLPEGRPHLLVLTSGTCQSLTSWEQLDAASGFVLAPFALTERYPLVLWPQEHCVHACGYDEITHSLMQLTKTNALYQEGVDKAASALPISTAEGKLTEGDVTIEHAPKEQYSRDFAAFMTPLRAQRYQKLVLSARFAHHSPRCYVWDNFQRACAVKPQLMVALVQAPQVGTWFVATPEVLLRTSPRSEVQQPLQVHTMSLAGTMPYNEDNLLLEAWSAKDRHEQAYVTSYLTELLGQYDSFATQGPYPIKAGQVVHLRTDLTCEVPAQKGLGQLISALHPTPAVCGLPKADAQSFIQSHESGERSYYSGFLGEINCASDRGVRSNLFVHLRTIEFLALEDCWGPWRFRSYVGGGLLVESELDSEYAEICAKNRSVLSNLVPKLWMP</sequence>
<dbReference type="PANTHER" id="PTHR42839">
    <property type="entry name" value="ISOCHORISMATE SYNTHASE ENTC"/>
    <property type="match status" value="1"/>
</dbReference>
<dbReference type="AlphaFoldDB" id="A0A948WZL7"/>
<protein>
    <submittedName>
        <fullName evidence="2">Chorismate-binding protein</fullName>
    </submittedName>
</protein>
<dbReference type="InterPro" id="IPR015890">
    <property type="entry name" value="Chorismate_C"/>
</dbReference>
<accession>A0A948WZL7</accession>
<dbReference type="SUPFAM" id="SSF56322">
    <property type="entry name" value="ADC synthase"/>
    <property type="match status" value="1"/>
</dbReference>
<dbReference type="EMBL" id="JAHLFE010000149">
    <property type="protein sequence ID" value="MBU3844677.1"/>
    <property type="molecule type" value="Genomic_DNA"/>
</dbReference>
<evidence type="ECO:0000259" key="1">
    <source>
        <dbReference type="Pfam" id="PF00425"/>
    </source>
</evidence>
<comment type="caution">
    <text evidence="2">The sequence shown here is derived from an EMBL/GenBank/DDBJ whole genome shotgun (WGS) entry which is preliminary data.</text>
</comment>
<reference evidence="2" key="2">
    <citation type="submission" date="2021-04" db="EMBL/GenBank/DDBJ databases">
        <authorList>
            <person name="Gilroy R."/>
        </authorList>
    </citation>
    <scope>NUCLEOTIDE SEQUENCE</scope>
    <source>
        <strain evidence="2">378</strain>
    </source>
</reference>
<organism evidence="2 3">
    <name type="scientific">Candidatus Anaerobiospirillum pullicola</name>
    <dbReference type="NCBI Taxonomy" id="2838451"/>
    <lineage>
        <taxon>Bacteria</taxon>
        <taxon>Pseudomonadati</taxon>
        <taxon>Pseudomonadota</taxon>
        <taxon>Gammaproteobacteria</taxon>
        <taxon>Aeromonadales</taxon>
        <taxon>Succinivibrionaceae</taxon>
        <taxon>Anaerobiospirillum</taxon>
    </lineage>
</organism>
<dbReference type="Proteomes" id="UP000733611">
    <property type="component" value="Unassembled WGS sequence"/>
</dbReference>
<dbReference type="PANTHER" id="PTHR42839:SF2">
    <property type="entry name" value="ISOCHORISMATE SYNTHASE ENTC"/>
    <property type="match status" value="1"/>
</dbReference>
<reference evidence="2" key="1">
    <citation type="journal article" date="2021" name="PeerJ">
        <title>Extensive microbial diversity within the chicken gut microbiome revealed by metagenomics and culture.</title>
        <authorList>
            <person name="Gilroy R."/>
            <person name="Ravi A."/>
            <person name="Getino M."/>
            <person name="Pursley I."/>
            <person name="Horton D.L."/>
            <person name="Alikhan N.F."/>
            <person name="Baker D."/>
            <person name="Gharbi K."/>
            <person name="Hall N."/>
            <person name="Watson M."/>
            <person name="Adriaenssens E.M."/>
            <person name="Foster-Nyarko E."/>
            <person name="Jarju S."/>
            <person name="Secka A."/>
            <person name="Antonio M."/>
            <person name="Oren A."/>
            <person name="Chaudhuri R.R."/>
            <person name="La Ragione R."/>
            <person name="Hildebrand F."/>
            <person name="Pallen M.J."/>
        </authorList>
    </citation>
    <scope>NUCLEOTIDE SEQUENCE</scope>
    <source>
        <strain evidence="2">378</strain>
    </source>
</reference>
<proteinExistence type="predicted"/>